<dbReference type="AlphaFoldDB" id="A0A917G777"/>
<evidence type="ECO:0000256" key="1">
    <source>
        <dbReference type="SAM" id="Phobius"/>
    </source>
</evidence>
<feature type="transmembrane region" description="Helical" evidence="1">
    <location>
        <begin position="331"/>
        <end position="349"/>
    </location>
</feature>
<feature type="transmembrane region" description="Helical" evidence="1">
    <location>
        <begin position="460"/>
        <end position="476"/>
    </location>
</feature>
<reference evidence="2" key="1">
    <citation type="journal article" date="2014" name="Int. J. Syst. Evol. Microbiol.">
        <title>Complete genome sequence of Corynebacterium casei LMG S-19264T (=DSM 44701T), isolated from a smear-ripened cheese.</title>
        <authorList>
            <consortium name="US DOE Joint Genome Institute (JGI-PGF)"/>
            <person name="Walter F."/>
            <person name="Albersmeier A."/>
            <person name="Kalinowski J."/>
            <person name="Ruckert C."/>
        </authorList>
    </citation>
    <scope>NUCLEOTIDE SEQUENCE</scope>
    <source>
        <strain evidence="2">CCM 7905</strain>
    </source>
</reference>
<feature type="transmembrane region" description="Helical" evidence="1">
    <location>
        <begin position="268"/>
        <end position="288"/>
    </location>
</feature>
<sequence length="499" mass="53975">MTVRPRTPEQSNNTPALDRLVRIMFVNAAIGLVAAVCTWIFHDLILAHQLAGQDPTSPDYATLRDTLSTTLWSRPGPAATIALLFPLFVRRLRSLRRRSYRRVLIIAVLQLVSVGWLTVGADYPLWLRTLYLVQAAAVVATLIAATRPRVRTLFGYQRPARTGNRTAALFLAVATPSIAEVAFGSTPITLSWLIVLWIPVYGGGVVLIRELVVRTGRGWPSVILLAVGYEVVEDGIGLQALTSPHLYDAADWGVRVLGVNVTYWEANAIYHAIFTVVVPIVLTTLVFPRHVHRPYLGERGTAATAVVAVAGVVLLRFTVPPSQDPGYQTPIPFVVGCVIGVALLGLVALRVLPPRTVHRTQRFPVPLPWLYAASFSASVSVLWLTFRSFGSSQPAFTHGAEALVPMVMALVVLSISVAALRYCAASTAWTRRHTLAVVGGALIGHTVAGIGIWSGDTERVALAVIAVVTAVLVYRGDRTMDAPSRSTTRTQPVGQTSQS</sequence>
<evidence type="ECO:0000313" key="2">
    <source>
        <dbReference type="EMBL" id="GGG25290.1"/>
    </source>
</evidence>
<feature type="transmembrane region" description="Helical" evidence="1">
    <location>
        <begin position="71"/>
        <end position="89"/>
    </location>
</feature>
<feature type="transmembrane region" description="Helical" evidence="1">
    <location>
        <begin position="369"/>
        <end position="390"/>
    </location>
</feature>
<feature type="transmembrane region" description="Helical" evidence="1">
    <location>
        <begin position="300"/>
        <end position="319"/>
    </location>
</feature>
<organism evidence="2 3">
    <name type="scientific">Rhodococcoides trifolii</name>
    <dbReference type="NCBI Taxonomy" id="908250"/>
    <lineage>
        <taxon>Bacteria</taxon>
        <taxon>Bacillati</taxon>
        <taxon>Actinomycetota</taxon>
        <taxon>Actinomycetes</taxon>
        <taxon>Mycobacteriales</taxon>
        <taxon>Nocardiaceae</taxon>
        <taxon>Rhodococcoides</taxon>
    </lineage>
</organism>
<name>A0A917G777_9NOCA</name>
<keyword evidence="1" id="KW-1133">Transmembrane helix</keyword>
<reference evidence="2" key="2">
    <citation type="submission" date="2020-09" db="EMBL/GenBank/DDBJ databases">
        <authorList>
            <person name="Sun Q."/>
            <person name="Sedlacek I."/>
        </authorList>
    </citation>
    <scope>NUCLEOTIDE SEQUENCE</scope>
    <source>
        <strain evidence="2">CCM 7905</strain>
    </source>
</reference>
<feature type="transmembrane region" description="Helical" evidence="1">
    <location>
        <begin position="435"/>
        <end position="454"/>
    </location>
</feature>
<feature type="transmembrane region" description="Helical" evidence="1">
    <location>
        <begin position="220"/>
        <end position="241"/>
    </location>
</feature>
<dbReference type="RefSeq" id="WP_188547067.1">
    <property type="nucleotide sequence ID" value="NZ_BMCU01000006.1"/>
</dbReference>
<feature type="transmembrane region" description="Helical" evidence="1">
    <location>
        <begin position="101"/>
        <end position="119"/>
    </location>
</feature>
<feature type="transmembrane region" description="Helical" evidence="1">
    <location>
        <begin position="20"/>
        <end position="41"/>
    </location>
</feature>
<gene>
    <name evidence="2" type="ORF">GCM10007304_43920</name>
</gene>
<feature type="transmembrane region" description="Helical" evidence="1">
    <location>
        <begin position="402"/>
        <end position="423"/>
    </location>
</feature>
<protein>
    <submittedName>
        <fullName evidence="2">Uncharacterized protein</fullName>
    </submittedName>
</protein>
<evidence type="ECO:0000313" key="3">
    <source>
        <dbReference type="Proteomes" id="UP000654257"/>
    </source>
</evidence>
<feature type="transmembrane region" description="Helical" evidence="1">
    <location>
        <begin position="190"/>
        <end position="208"/>
    </location>
</feature>
<dbReference type="Proteomes" id="UP000654257">
    <property type="component" value="Unassembled WGS sequence"/>
</dbReference>
<keyword evidence="3" id="KW-1185">Reference proteome</keyword>
<feature type="transmembrane region" description="Helical" evidence="1">
    <location>
        <begin position="125"/>
        <end position="145"/>
    </location>
</feature>
<feature type="transmembrane region" description="Helical" evidence="1">
    <location>
        <begin position="166"/>
        <end position="184"/>
    </location>
</feature>
<keyword evidence="1" id="KW-0472">Membrane</keyword>
<accession>A0A917G777</accession>
<keyword evidence="1" id="KW-0812">Transmembrane</keyword>
<proteinExistence type="predicted"/>
<comment type="caution">
    <text evidence="2">The sequence shown here is derived from an EMBL/GenBank/DDBJ whole genome shotgun (WGS) entry which is preliminary data.</text>
</comment>
<dbReference type="EMBL" id="BMCU01000006">
    <property type="protein sequence ID" value="GGG25290.1"/>
    <property type="molecule type" value="Genomic_DNA"/>
</dbReference>